<gene>
    <name evidence="1" type="ORF">ECB94_16515</name>
</gene>
<evidence type="ECO:0000313" key="1">
    <source>
        <dbReference type="EMBL" id="AYV22757.1"/>
    </source>
</evidence>
<reference evidence="1 2" key="1">
    <citation type="submission" date="2018-11" db="EMBL/GenBank/DDBJ databases">
        <title>Complete Genome Sequence of Vbrio mediterranei 117-T6: a Potential Pathogen Bacteria Isolated from the Conchocelis of Pyropia.</title>
        <authorList>
            <person name="Liu Q."/>
        </authorList>
    </citation>
    <scope>NUCLEOTIDE SEQUENCE [LARGE SCALE GENOMIC DNA]</scope>
    <source>
        <strain evidence="1 2">117-T6</strain>
    </source>
</reference>
<accession>A0A3G4VDC5</accession>
<evidence type="ECO:0000313" key="2">
    <source>
        <dbReference type="Proteomes" id="UP000279760"/>
    </source>
</evidence>
<protein>
    <submittedName>
        <fullName evidence="1">Uncharacterized protein</fullName>
    </submittedName>
</protein>
<dbReference type="AlphaFoldDB" id="A0A3G4VDC5"/>
<dbReference type="Proteomes" id="UP000279760">
    <property type="component" value="Chromosome 1"/>
</dbReference>
<name>A0A3G4VDC5_9VIBR</name>
<sequence>MEKKNQMKQSTKLKKRIAQLDKAIPQVKSLRSGLISLTKAERSLIEDIEARLMIQSQDCRLSLKDALSKEEIEKEQCRKQERRQIHEEVRAFIFSGGHPSLGKKR</sequence>
<dbReference type="EMBL" id="CP033577">
    <property type="protein sequence ID" value="AYV22757.1"/>
    <property type="molecule type" value="Genomic_DNA"/>
</dbReference>
<dbReference type="RefSeq" id="WP_124941048.1">
    <property type="nucleotide sequence ID" value="NZ_CP033577.1"/>
</dbReference>
<proteinExistence type="predicted"/>
<organism evidence="1 2">
    <name type="scientific">Vibrio mediterranei</name>
    <dbReference type="NCBI Taxonomy" id="689"/>
    <lineage>
        <taxon>Bacteria</taxon>
        <taxon>Pseudomonadati</taxon>
        <taxon>Pseudomonadota</taxon>
        <taxon>Gammaproteobacteria</taxon>
        <taxon>Vibrionales</taxon>
        <taxon>Vibrionaceae</taxon>
        <taxon>Vibrio</taxon>
    </lineage>
</organism>